<evidence type="ECO:0000313" key="1">
    <source>
        <dbReference type="EMBL" id="CAG8611853.1"/>
    </source>
</evidence>
<comment type="caution">
    <text evidence="1">The sequence shown here is derived from an EMBL/GenBank/DDBJ whole genome shotgun (WGS) entry which is preliminary data.</text>
</comment>
<dbReference type="EMBL" id="CAJVPT010015464">
    <property type="protein sequence ID" value="CAG8611853.1"/>
    <property type="molecule type" value="Genomic_DNA"/>
</dbReference>
<name>A0ACA9MSU0_9GLOM</name>
<keyword evidence="2" id="KW-1185">Reference proteome</keyword>
<dbReference type="Proteomes" id="UP000789525">
    <property type="component" value="Unassembled WGS sequence"/>
</dbReference>
<sequence length="84" mass="9570">IHVNKVDKLTSSQANMQPGKDITGLIEKSDQSLNVLSIPHSTRHLTLECSKSAARSLSSRYMEELDIRTDYHNDDELRELSTWN</sequence>
<organism evidence="1 2">
    <name type="scientific">Acaulospora colombiana</name>
    <dbReference type="NCBI Taxonomy" id="27376"/>
    <lineage>
        <taxon>Eukaryota</taxon>
        <taxon>Fungi</taxon>
        <taxon>Fungi incertae sedis</taxon>
        <taxon>Mucoromycota</taxon>
        <taxon>Glomeromycotina</taxon>
        <taxon>Glomeromycetes</taxon>
        <taxon>Diversisporales</taxon>
        <taxon>Acaulosporaceae</taxon>
        <taxon>Acaulospora</taxon>
    </lineage>
</organism>
<protein>
    <submittedName>
        <fullName evidence="1">7949_t:CDS:1</fullName>
    </submittedName>
</protein>
<gene>
    <name evidence="1" type="ORF">ACOLOM_LOCUS7040</name>
</gene>
<accession>A0ACA9MSU0</accession>
<reference evidence="1" key="1">
    <citation type="submission" date="2021-06" db="EMBL/GenBank/DDBJ databases">
        <authorList>
            <person name="Kallberg Y."/>
            <person name="Tangrot J."/>
            <person name="Rosling A."/>
        </authorList>
    </citation>
    <scope>NUCLEOTIDE SEQUENCE</scope>
    <source>
        <strain evidence="1">CL356</strain>
    </source>
</reference>
<proteinExistence type="predicted"/>
<evidence type="ECO:0000313" key="2">
    <source>
        <dbReference type="Proteomes" id="UP000789525"/>
    </source>
</evidence>
<feature type="non-terminal residue" evidence="1">
    <location>
        <position position="1"/>
    </location>
</feature>